<accession>A0A931BL60</accession>
<keyword evidence="2" id="KW-1185">Reference proteome</keyword>
<evidence type="ECO:0000313" key="1">
    <source>
        <dbReference type="EMBL" id="MBF9143377.1"/>
    </source>
</evidence>
<proteinExistence type="predicted"/>
<comment type="caution">
    <text evidence="1">The sequence shown here is derived from an EMBL/GenBank/DDBJ whole genome shotgun (WGS) entry which is preliminary data.</text>
</comment>
<dbReference type="Proteomes" id="UP000645610">
    <property type="component" value="Unassembled WGS sequence"/>
</dbReference>
<dbReference type="EMBL" id="JADQDP010000004">
    <property type="protein sequence ID" value="MBF9143377.1"/>
    <property type="molecule type" value="Genomic_DNA"/>
</dbReference>
<dbReference type="RefSeq" id="WP_196287733.1">
    <property type="nucleotide sequence ID" value="NZ_JADQDP010000004.1"/>
</dbReference>
<sequence>MYTKDGEVNNPALIDRFLSRRSWAAGFFPRTDTPIPTTASFKIIIRGNNQANLITTSSGRSDTVKTDITAQRPDYAVLTGRDSLTVLSPASGMGRCEVLIGQMEKEQPVKRCVPMSLATGYSRQCKFRPVRLLKINAGQLFIPQLSWLVQSGPLYNSCGYTASGSWNLFNAGIPGQMVAGDTVVVQERTIALVKK</sequence>
<organism evidence="1 2">
    <name type="scientific">Hymenobacter properus</name>
    <dbReference type="NCBI Taxonomy" id="2791026"/>
    <lineage>
        <taxon>Bacteria</taxon>
        <taxon>Pseudomonadati</taxon>
        <taxon>Bacteroidota</taxon>
        <taxon>Cytophagia</taxon>
        <taxon>Cytophagales</taxon>
        <taxon>Hymenobacteraceae</taxon>
        <taxon>Hymenobacter</taxon>
    </lineage>
</organism>
<reference evidence="1 2" key="1">
    <citation type="submission" date="2020-11" db="EMBL/GenBank/DDBJ databases">
        <authorList>
            <person name="Kim M.K."/>
        </authorList>
    </citation>
    <scope>NUCLEOTIDE SEQUENCE [LARGE SCALE GENOMIC DNA]</scope>
    <source>
        <strain evidence="1 2">BT439</strain>
    </source>
</reference>
<name>A0A931BL60_9BACT</name>
<dbReference type="AlphaFoldDB" id="A0A931BL60"/>
<evidence type="ECO:0000313" key="2">
    <source>
        <dbReference type="Proteomes" id="UP000645610"/>
    </source>
</evidence>
<gene>
    <name evidence="1" type="ORF">I2I01_17160</name>
</gene>
<protein>
    <submittedName>
        <fullName evidence="1">Uncharacterized protein</fullName>
    </submittedName>
</protein>